<dbReference type="InterPro" id="IPR001680">
    <property type="entry name" value="WD40_rpt"/>
</dbReference>
<reference evidence="7 8" key="1">
    <citation type="submission" date="2023-11" db="EMBL/GenBank/DDBJ databases">
        <title>An acidophilic fungus is an integral part of prey digestion in a carnivorous sundew plant.</title>
        <authorList>
            <person name="Tsai I.J."/>
        </authorList>
    </citation>
    <scope>NUCLEOTIDE SEQUENCE [LARGE SCALE GENOMIC DNA]</scope>
    <source>
        <strain evidence="7">169a</strain>
    </source>
</reference>
<dbReference type="Gene3D" id="1.10.1540.10">
    <property type="entry name" value="BEACH domain"/>
    <property type="match status" value="1"/>
</dbReference>
<dbReference type="SMART" id="SM01026">
    <property type="entry name" value="Beach"/>
    <property type="match status" value="1"/>
</dbReference>
<dbReference type="FunFam" id="1.10.1540.10:FF:000002">
    <property type="entry name" value="WD repeat and FYVE domain containing 3"/>
    <property type="match status" value="1"/>
</dbReference>
<dbReference type="PROSITE" id="PS50082">
    <property type="entry name" value="WD_REPEATS_2"/>
    <property type="match status" value="1"/>
</dbReference>
<protein>
    <submittedName>
        <fullName evidence="7">Beige protein like 1</fullName>
    </submittedName>
</protein>
<dbReference type="Pfam" id="PF14844">
    <property type="entry name" value="PH_BEACH"/>
    <property type="match status" value="1"/>
</dbReference>
<dbReference type="EMBL" id="CP138589">
    <property type="protein sequence ID" value="WPH03249.1"/>
    <property type="molecule type" value="Genomic_DNA"/>
</dbReference>
<dbReference type="InterPro" id="IPR000409">
    <property type="entry name" value="BEACH_dom"/>
</dbReference>
<dbReference type="SUPFAM" id="SSF50978">
    <property type="entry name" value="WD40 repeat-like"/>
    <property type="match status" value="1"/>
</dbReference>
<feature type="region of interest" description="Disordered" evidence="4">
    <location>
        <begin position="919"/>
        <end position="938"/>
    </location>
</feature>
<evidence type="ECO:0000256" key="2">
    <source>
        <dbReference type="ARBA" id="ARBA00022737"/>
    </source>
</evidence>
<feature type="region of interest" description="Disordered" evidence="4">
    <location>
        <begin position="1"/>
        <end position="23"/>
    </location>
</feature>
<dbReference type="InterPro" id="IPR056252">
    <property type="entry name" value="Alfy-like_Arm-like"/>
</dbReference>
<evidence type="ECO:0000259" key="5">
    <source>
        <dbReference type="PROSITE" id="PS50197"/>
    </source>
</evidence>
<dbReference type="CDD" id="cd06071">
    <property type="entry name" value="Beach"/>
    <property type="match status" value="1"/>
</dbReference>
<gene>
    <name evidence="7" type="ORF">R9X50_00612600</name>
</gene>
<dbReference type="SUPFAM" id="SSF81837">
    <property type="entry name" value="BEACH domain"/>
    <property type="match status" value="1"/>
</dbReference>
<feature type="region of interest" description="Disordered" evidence="4">
    <location>
        <begin position="1177"/>
        <end position="1208"/>
    </location>
</feature>
<dbReference type="CDD" id="cd01201">
    <property type="entry name" value="PH_BEACH"/>
    <property type="match status" value="1"/>
</dbReference>
<dbReference type="PROSITE" id="PS50197">
    <property type="entry name" value="BEACH"/>
    <property type="match status" value="1"/>
</dbReference>
<dbReference type="PANTHER" id="PTHR46108">
    <property type="entry name" value="BLUE CHEESE"/>
    <property type="match status" value="1"/>
</dbReference>
<feature type="repeat" description="WD" evidence="3">
    <location>
        <begin position="2350"/>
        <end position="2391"/>
    </location>
</feature>
<keyword evidence="8" id="KW-1185">Reference proteome</keyword>
<feature type="domain" description="BEACH" evidence="5">
    <location>
        <begin position="1923"/>
        <end position="2218"/>
    </location>
</feature>
<dbReference type="PANTHER" id="PTHR46108:SF4">
    <property type="entry name" value="BLUE CHEESE"/>
    <property type="match status" value="1"/>
</dbReference>
<evidence type="ECO:0000256" key="3">
    <source>
        <dbReference type="PROSITE-ProRule" id="PRU00221"/>
    </source>
</evidence>
<dbReference type="Proteomes" id="UP001303373">
    <property type="component" value="Chromosome 10"/>
</dbReference>
<dbReference type="SUPFAM" id="SSF50729">
    <property type="entry name" value="PH domain-like"/>
    <property type="match status" value="1"/>
</dbReference>
<dbReference type="SMART" id="SM00320">
    <property type="entry name" value="WD40"/>
    <property type="match status" value="3"/>
</dbReference>
<dbReference type="PROSITE" id="PS51783">
    <property type="entry name" value="PH_BEACH"/>
    <property type="match status" value="1"/>
</dbReference>
<feature type="domain" description="BEACH-type PH" evidence="6">
    <location>
        <begin position="1752"/>
        <end position="1885"/>
    </location>
</feature>
<dbReference type="InterPro" id="IPR051944">
    <property type="entry name" value="BEACH_domain_protein"/>
</dbReference>
<feature type="region of interest" description="Disordered" evidence="4">
    <location>
        <begin position="1682"/>
        <end position="1721"/>
    </location>
</feature>
<evidence type="ECO:0000313" key="7">
    <source>
        <dbReference type="EMBL" id="WPH03249.1"/>
    </source>
</evidence>
<sequence length="2555" mass="288031">MSVRVARKGRQRSSTGASAGLKPDEVDSDTAILIHQLAFSDDAISAAALRLSDIAAKLREQLRRNASSDKDTFRHGSGFEALLACLQHIISRVTNDKIALSAHAQLVKALLILLSEGLKDQRGNQKYFSSYLKGWQSLEKFVNDYLAVLFSFEDVHSSASSVLSLFEALFALALCDDDALVLSGKAAEGGDDMQSFKLSDMKDNILHNPQACSIALRHTLYCLDGKRGNAAANHLQSISRILKYTDVIIELSARNKVALWQTGVLHILLPFVLSDNEPAQWTTSLRDLTLHLADLGVDALEDVAVLFERACSSDPARDLLLDILQRSKRPPFIQFDLSYCGYSSIEVRSLPRAFPPMIGYSLTAWFQIDQFDPESHTTLFGAFDADQTCFVMLYLERDSHQLILQTSVRSARPSVRFKLKRFQAGRWYNLALVHRKYAADPRQSDAFLFIDGEFTEKVKCGYPEEPSHVEDRFSRPGSAPVRMAKKVQAFFGTPSDLSSHSERNQVKQQWSLAGAHLYQTPLSDEFVTVHHRLGPRYSGNMQDCLGPLLTYRASAELSRYNDLLHPDKAESEKSEIVTLTQNRGSEVVPENRLLLSISPTAVISFDNPHNSELSSTYELDHKALSKYHQLRRTCRAIAMNGAVSSINEAMTRSFGVGVLTGDPVVVIPKPLDDASWCLSGCVPALVRISESANTKAAFLKAVEIFFQCVRDNWRISEAMEKSNGFNMLALIIREKLGFESGTSGHASTRKPASMLGMEDRQSLSFELLHLILEFVGYNKTRTEDSMIVNPMGYRVLLVDFDTWRRCDFETQKLYYEQFVNFISHNRHNSFNLKRLTRMRVVKKFIDAFKSEDITTDSVDSLLKALNVLLDHSGGYTMYRDVAMFVAYGLQDEQNSASRPLQNMASIVNMRQRTLAWARAARGSRPTTPAGPTPPSRHCANKPELAIRVLDLLVELLCDHRSVISIRRFCDPKRGVPNRWLLHLLAESDVRVIGPTLRIIGRAMAVLKNDFKTSFADKNGGFLTMKNRMKHFWKVGSVWLACFAIMFGQEVPETNPAANFTLFSLMEALRVDDQLVVANPETFPIIMAMLETGLRSIIKTDDPTESEVHLLKTIIQFLSELYVRSIGFRDFATNSRYVQELLFVLYPVLVGSDRLSAETELQADKELLSFKGEEVKMRPHSNSLGGRPPSVRSLNIEDGRRTPSPMKRMPIQGPRRLSSFVLINPACSKPPASPAQFTSVLAPTTRDPVKMKVGNTIVESLLEVPINLFIDLICSKDKFQGIGLFMKVPPGFREHQAYFESYVLVNTLSQLWSHLQLNQDLVVEPRILGNLSRYAQHMTEALFEGWFIDGAQPVLDFTGKVLEYLQQPDIAAVNHVRLCNNHISAIRVVFLRVTLWRLSELDESAQESEVVAFLDQMNYWQTILFSSENQETLFIRLICFLLYIKLVSDARSVRLAAARLWRTILVQKPTESATLLTYAMGPEQRHLSTGFMKLVSMDDEDFISWVDENRESLDSVFIDALNKPWDDFVNDENRRNEDTAKSRLSKRKEKLRLWQAEESSADDFFHRYEISTTHWRSNVQAQEYGKLQRAFQDHQENVNSLLATFLRMEKKMQQPCGLTPSKNIPKWQLDETEAANRMRMRITPDTSDQNDVYQPKRKASVKAPNGKLSINTQMIHLSVSDNIMSSFPNSPSAHPPTPGAVDITQEQGESDKAKTDSASNSQLLEGAFEMIDRDDDDDGIIEDKNRKILTSLQRGDVAQQLYNISRIVGLEACEGLILVGKKCLYLQDNFFQRSDGEIVSASHAPEHERDPYVQLISGKDVGSSRTKHSAGDQETRHWTWMEVLSISKRRFLLRDVSVEVFFADGRSYLLTCMHPKARDELYNAILTRAPHVHSTSAVASEDAWRLDTLRNPEEAPQSLGSKFASVFNAAPSHAATKKWFKGEMSNFQYLMLVNTMAGRTFNDLTQYPVFPWVLADYTSQELDLDNPRTFRDLSKPMGCQTPAREAEYRDRFKQFAEMGDQNAPPFHFGTHYSSAMIVSSYLIRLQPFVQSYLLLQGGSFDHADRLFDSIERAWLSASRETMSDVRELTPEFFYLPEFLVNINQYDFGMKQSDGATVSDVHLPPWAKGDPQIFIAKHREALESPYVSEHLHEWIDLVFGFKQRGEAAVEAANVFQHLSYHGAKDLDNIDDPVERLATIGIIHSFGQTPHQIFHRPHPAKELSRSAVVRLDRAAESLIRLPEPLFESDERVTGLTFSPTQERLLCAGPSKLNILPNCDRFLQWGFADHSLRFFSSNTKRLLGLFENVHVGAIATATFVDSKTLVTSGHDCTIGLWTLSTTRDHIDIQSKSFLFGHRTPVTVLTASRVVSTLLSASTDGHVLLWGLNRLNCIRVLQPQGSLPIQAAKISNVSGHIALCQGVNLLLYTLNGHLLVKQKLCDNADDQILSCAFYEGAGNEWLERELIFTGHRGGVANVWSLTSLSDGSWHLQLVTRLNHADFSREDGGNSEAGITAILPMPQAVYTGDEKGRVWEWDCVQKHMSLNPGILKMTAMILSKR</sequence>
<dbReference type="Gene3D" id="2.130.10.10">
    <property type="entry name" value="YVTN repeat-like/Quinoprotein amine dehydrogenase"/>
    <property type="match status" value="1"/>
</dbReference>
<evidence type="ECO:0000256" key="4">
    <source>
        <dbReference type="SAM" id="MobiDB-lite"/>
    </source>
</evidence>
<organism evidence="7 8">
    <name type="scientific">Acrodontium crateriforme</name>
    <dbReference type="NCBI Taxonomy" id="150365"/>
    <lineage>
        <taxon>Eukaryota</taxon>
        <taxon>Fungi</taxon>
        <taxon>Dikarya</taxon>
        <taxon>Ascomycota</taxon>
        <taxon>Pezizomycotina</taxon>
        <taxon>Dothideomycetes</taxon>
        <taxon>Dothideomycetidae</taxon>
        <taxon>Mycosphaerellales</taxon>
        <taxon>Teratosphaeriaceae</taxon>
        <taxon>Acrodontium</taxon>
    </lineage>
</organism>
<keyword evidence="2" id="KW-0677">Repeat</keyword>
<dbReference type="InterPro" id="IPR013320">
    <property type="entry name" value="ConA-like_dom_sf"/>
</dbReference>
<evidence type="ECO:0000256" key="1">
    <source>
        <dbReference type="ARBA" id="ARBA00022574"/>
    </source>
</evidence>
<accession>A0AAQ3M8B6</accession>
<dbReference type="InterPro" id="IPR036322">
    <property type="entry name" value="WD40_repeat_dom_sf"/>
</dbReference>
<name>A0AAQ3M8B6_9PEZI</name>
<dbReference type="Pfam" id="PF23295">
    <property type="entry name" value="Arm_4"/>
    <property type="match status" value="1"/>
</dbReference>
<dbReference type="InterPro" id="IPR015943">
    <property type="entry name" value="WD40/YVTN_repeat-like_dom_sf"/>
</dbReference>
<evidence type="ECO:0000259" key="6">
    <source>
        <dbReference type="PROSITE" id="PS51783"/>
    </source>
</evidence>
<keyword evidence="1 3" id="KW-0853">WD repeat</keyword>
<dbReference type="InterPro" id="IPR036372">
    <property type="entry name" value="BEACH_dom_sf"/>
</dbReference>
<proteinExistence type="predicted"/>
<feature type="compositionally biased region" description="Polar residues" evidence="4">
    <location>
        <begin position="1682"/>
        <end position="1691"/>
    </location>
</feature>
<dbReference type="InterPro" id="IPR023362">
    <property type="entry name" value="PH-BEACH_dom"/>
</dbReference>
<dbReference type="Pfam" id="PF02138">
    <property type="entry name" value="Beach"/>
    <property type="match status" value="1"/>
</dbReference>
<evidence type="ECO:0000313" key="8">
    <source>
        <dbReference type="Proteomes" id="UP001303373"/>
    </source>
</evidence>
<dbReference type="InterPro" id="IPR011993">
    <property type="entry name" value="PH-like_dom_sf"/>
</dbReference>
<feature type="compositionally biased region" description="Basic residues" evidence="4">
    <location>
        <begin position="1"/>
        <end position="11"/>
    </location>
</feature>
<dbReference type="SUPFAM" id="SSF49899">
    <property type="entry name" value="Concanavalin A-like lectins/glucanases"/>
    <property type="match status" value="1"/>
</dbReference>
<dbReference type="Gene3D" id="2.30.29.30">
    <property type="entry name" value="Pleckstrin-homology domain (PH domain)/Phosphotyrosine-binding domain (PTB)"/>
    <property type="match status" value="1"/>
</dbReference>